<reference evidence="2 3" key="1">
    <citation type="submission" date="2021-04" db="EMBL/GenBank/DDBJ databases">
        <authorList>
            <person name="Bliznina A."/>
        </authorList>
    </citation>
    <scope>NUCLEOTIDE SEQUENCE [LARGE SCALE GENOMIC DNA]</scope>
</reference>
<sequence length="447" mass="52483">MTGFLDVSRSERLVDGESSYPEDANDNFDFERINCYVYKGEQKTWRVGPDPTKCDCWMVSDCEAATFDEFFRQVLECHDGINWWEYRSVRGETTPTEFRRFLIKHHYADKYANEYSISHSASSPWKQPLIGFWDRRESSRFGEPDYLMRRCRMPRDRTWCPEGKVRTPTPPPPTPSPEPEPVIEEPVKRAPTPEPLSENTYVYLYHLGGRWRIGPDYRDKNCWLFTKKMAKERVNRSTQWYRVDDNDQIVPTSVEIDQLDQPNERIPYFAETPENPAGDSKPLPKNVSDNLLGAYTPHRAADEVWYHGPIMWKGKRLQQFQKDVEDDEMVFIGDRNINPWKNVHNAGVTGYYDLVRGRCMGSTSDMFYIARHTTRPEYQKIYIYRLGSRWAVGPQRNGDQSKVWLYSEENNTHVTDPKLKWIENVKGETRKSHKNIKVYPCGVKSAL</sequence>
<feature type="region of interest" description="Disordered" evidence="1">
    <location>
        <begin position="162"/>
        <end position="193"/>
    </location>
</feature>
<dbReference type="EMBL" id="OU015566">
    <property type="protein sequence ID" value="CAG5104680.1"/>
    <property type="molecule type" value="Genomic_DNA"/>
</dbReference>
<evidence type="ECO:0000313" key="3">
    <source>
        <dbReference type="Proteomes" id="UP001158576"/>
    </source>
</evidence>
<proteinExistence type="predicted"/>
<feature type="compositionally biased region" description="Pro residues" evidence="1">
    <location>
        <begin position="168"/>
        <end position="180"/>
    </location>
</feature>
<name>A0ABN7SMX8_OIKDI</name>
<gene>
    <name evidence="2" type="ORF">OKIOD_LOCUS10212</name>
</gene>
<organism evidence="2 3">
    <name type="scientific">Oikopleura dioica</name>
    <name type="common">Tunicate</name>
    <dbReference type="NCBI Taxonomy" id="34765"/>
    <lineage>
        <taxon>Eukaryota</taxon>
        <taxon>Metazoa</taxon>
        <taxon>Chordata</taxon>
        <taxon>Tunicata</taxon>
        <taxon>Appendicularia</taxon>
        <taxon>Copelata</taxon>
        <taxon>Oikopleuridae</taxon>
        <taxon>Oikopleura</taxon>
    </lineage>
</organism>
<accession>A0ABN7SMX8</accession>
<keyword evidence="3" id="KW-1185">Reference proteome</keyword>
<evidence type="ECO:0000313" key="2">
    <source>
        <dbReference type="EMBL" id="CAG5104680.1"/>
    </source>
</evidence>
<dbReference type="Proteomes" id="UP001158576">
    <property type="component" value="Chromosome 1"/>
</dbReference>
<protein>
    <submittedName>
        <fullName evidence="2">Oidioi.mRNA.OKI2018_I69.chr1.g1447.t1.cds</fullName>
    </submittedName>
</protein>
<evidence type="ECO:0000256" key="1">
    <source>
        <dbReference type="SAM" id="MobiDB-lite"/>
    </source>
</evidence>